<evidence type="ECO:0000256" key="2">
    <source>
        <dbReference type="ARBA" id="ARBA00008834"/>
    </source>
</evidence>
<dbReference type="InterPro" id="IPR012334">
    <property type="entry name" value="Pectin_lyas_fold"/>
</dbReference>
<evidence type="ECO:0000313" key="11">
    <source>
        <dbReference type="Proteomes" id="UP000327157"/>
    </source>
</evidence>
<name>A0A5N5GTN7_9ROSA</name>
<dbReference type="GO" id="GO:0004650">
    <property type="term" value="F:polygalacturonase activity"/>
    <property type="evidence" value="ECO:0007669"/>
    <property type="project" value="InterPro"/>
</dbReference>
<comment type="caution">
    <text evidence="10">The sequence shown here is derived from an EMBL/GenBank/DDBJ whole genome shotgun (WGS) entry which is preliminary data.</text>
</comment>
<dbReference type="Proteomes" id="UP000327157">
    <property type="component" value="Chromosome 15"/>
</dbReference>
<dbReference type="PANTHER" id="PTHR31375">
    <property type="match status" value="1"/>
</dbReference>
<evidence type="ECO:0000256" key="6">
    <source>
        <dbReference type="ARBA" id="ARBA00023295"/>
    </source>
</evidence>
<sequence>MQGGYFYLLLLLLLLLLGSLVSAAIACSTEPANLTTFDVRDFGAISAGGNIDNSEAFLLAWNATCNSESEISTLIVPRRKFLVNPVVFGGPCKPKIINFLILGRLLAPNSPEAWKELDQSQWLAFKRVSGLKVVGPGRINGRGKGWWDQSCRDHPGLKGCTVLAPTAVKFVSCNNSSISEVHFVNSSQVHVLIEGCEGIHIENVLIEAPERSPNTDGIHISASHYVFVTNAIIATGDDCVSIGDHTSNIVVSYVKCGPGHGISIGSLGRSGNFVQVENIHVTQVYLQGTTNGARIKTWQAGKGYVRRVTFEHMFFRSVKNPIIIDQNYCSKRGACKELDTGVHISDVSFNNLYGTSSSQVAINLNCSRSVACTGVFLKSIYLRPAIQGQNLTSNCTNAHGIAFGVIQPEPCLQI</sequence>
<dbReference type="Gene3D" id="2.160.20.10">
    <property type="entry name" value="Single-stranded right-handed beta-helix, Pectin lyase-like"/>
    <property type="match status" value="1"/>
</dbReference>
<keyword evidence="11" id="KW-1185">Reference proteome</keyword>
<keyword evidence="5 8" id="KW-0378">Hydrolase</keyword>
<evidence type="ECO:0000256" key="4">
    <source>
        <dbReference type="ARBA" id="ARBA00022525"/>
    </source>
</evidence>
<keyword evidence="9" id="KW-0732">Signal</keyword>
<organism evidence="10 11">
    <name type="scientific">Pyrus ussuriensis x Pyrus communis</name>
    <dbReference type="NCBI Taxonomy" id="2448454"/>
    <lineage>
        <taxon>Eukaryota</taxon>
        <taxon>Viridiplantae</taxon>
        <taxon>Streptophyta</taxon>
        <taxon>Embryophyta</taxon>
        <taxon>Tracheophyta</taxon>
        <taxon>Spermatophyta</taxon>
        <taxon>Magnoliopsida</taxon>
        <taxon>eudicotyledons</taxon>
        <taxon>Gunneridae</taxon>
        <taxon>Pentapetalae</taxon>
        <taxon>rosids</taxon>
        <taxon>fabids</taxon>
        <taxon>Rosales</taxon>
        <taxon>Rosaceae</taxon>
        <taxon>Amygdaloideae</taxon>
        <taxon>Maleae</taxon>
        <taxon>Pyrus</taxon>
    </lineage>
</organism>
<dbReference type="InterPro" id="IPR000743">
    <property type="entry name" value="Glyco_hydro_28"/>
</dbReference>
<evidence type="ECO:0000256" key="3">
    <source>
        <dbReference type="ARBA" id="ARBA00022512"/>
    </source>
</evidence>
<dbReference type="Pfam" id="PF00295">
    <property type="entry name" value="Glyco_hydro_28"/>
    <property type="match status" value="1"/>
</dbReference>
<dbReference type="GO" id="GO:0071555">
    <property type="term" value="P:cell wall organization"/>
    <property type="evidence" value="ECO:0007669"/>
    <property type="project" value="UniProtKB-KW"/>
</dbReference>
<gene>
    <name evidence="10" type="ORF">D8674_014507</name>
</gene>
<dbReference type="GO" id="GO:0005975">
    <property type="term" value="P:carbohydrate metabolic process"/>
    <property type="evidence" value="ECO:0007669"/>
    <property type="project" value="InterPro"/>
</dbReference>
<keyword evidence="3" id="KW-0134">Cell wall</keyword>
<keyword evidence="4" id="KW-0964">Secreted</keyword>
<evidence type="ECO:0000313" key="10">
    <source>
        <dbReference type="EMBL" id="KAB2618638.1"/>
    </source>
</evidence>
<evidence type="ECO:0000256" key="9">
    <source>
        <dbReference type="SAM" id="SignalP"/>
    </source>
</evidence>
<comment type="similarity">
    <text evidence="2 8">Belongs to the glycosyl hydrolase 28 family.</text>
</comment>
<dbReference type="InterPro" id="IPR011050">
    <property type="entry name" value="Pectin_lyase_fold/virulence"/>
</dbReference>
<reference evidence="10 11" key="1">
    <citation type="submission" date="2019-09" db="EMBL/GenBank/DDBJ databases">
        <authorList>
            <person name="Ou C."/>
        </authorList>
    </citation>
    <scope>NUCLEOTIDE SEQUENCE [LARGE SCALE GENOMIC DNA]</scope>
    <source>
        <strain evidence="10">S2</strain>
        <tissue evidence="10">Leaf</tissue>
    </source>
</reference>
<evidence type="ECO:0000256" key="5">
    <source>
        <dbReference type="ARBA" id="ARBA00022801"/>
    </source>
</evidence>
<proteinExistence type="inferred from homology"/>
<evidence type="ECO:0000256" key="1">
    <source>
        <dbReference type="ARBA" id="ARBA00004191"/>
    </source>
</evidence>
<dbReference type="AlphaFoldDB" id="A0A5N5GTN7"/>
<accession>A0A5N5GTN7</accession>
<comment type="subcellular location">
    <subcellularLocation>
        <location evidence="1">Secreted</location>
        <location evidence="1">Cell wall</location>
    </subcellularLocation>
</comment>
<feature type="chain" id="PRO_5024380688" evidence="9">
    <location>
        <begin position="24"/>
        <end position="414"/>
    </location>
</feature>
<evidence type="ECO:0000256" key="8">
    <source>
        <dbReference type="RuleBase" id="RU361169"/>
    </source>
</evidence>
<dbReference type="EMBL" id="SMOL01000401">
    <property type="protein sequence ID" value="KAB2618638.1"/>
    <property type="molecule type" value="Genomic_DNA"/>
</dbReference>
<reference evidence="10 11" key="3">
    <citation type="submission" date="2019-11" db="EMBL/GenBank/DDBJ databases">
        <title>A de novo genome assembly of a pear dwarfing rootstock.</title>
        <authorList>
            <person name="Wang F."/>
            <person name="Wang J."/>
            <person name="Li S."/>
            <person name="Zhang Y."/>
            <person name="Fang M."/>
            <person name="Ma L."/>
            <person name="Zhao Y."/>
            <person name="Jiang S."/>
        </authorList>
    </citation>
    <scope>NUCLEOTIDE SEQUENCE [LARGE SCALE GENOMIC DNA]</scope>
    <source>
        <strain evidence="10">S2</strain>
        <tissue evidence="10">Leaf</tissue>
    </source>
</reference>
<keyword evidence="6 8" id="KW-0326">Glycosidase</keyword>
<feature type="signal peptide" evidence="9">
    <location>
        <begin position="1"/>
        <end position="23"/>
    </location>
</feature>
<dbReference type="SUPFAM" id="SSF51126">
    <property type="entry name" value="Pectin lyase-like"/>
    <property type="match status" value="1"/>
</dbReference>
<protein>
    <submittedName>
        <fullName evidence="10">Polygalacturonase-like</fullName>
    </submittedName>
</protein>
<dbReference type="OrthoDB" id="187139at2759"/>
<keyword evidence="7" id="KW-0961">Cell wall biogenesis/degradation</keyword>
<reference evidence="11" key="2">
    <citation type="submission" date="2019-10" db="EMBL/GenBank/DDBJ databases">
        <title>A de novo genome assembly of a pear dwarfing rootstock.</title>
        <authorList>
            <person name="Wang F."/>
            <person name="Wang J."/>
            <person name="Li S."/>
            <person name="Zhang Y."/>
            <person name="Fang M."/>
            <person name="Ma L."/>
            <person name="Zhao Y."/>
            <person name="Jiang S."/>
        </authorList>
    </citation>
    <scope>NUCLEOTIDE SEQUENCE [LARGE SCALE GENOMIC DNA]</scope>
</reference>
<evidence type="ECO:0000256" key="7">
    <source>
        <dbReference type="ARBA" id="ARBA00023316"/>
    </source>
</evidence>